<name>A0AAV7QKY5_PLEWA</name>
<gene>
    <name evidence="2" type="ORF">NDU88_007542</name>
</gene>
<proteinExistence type="predicted"/>
<evidence type="ECO:0000256" key="1">
    <source>
        <dbReference type="SAM" id="MobiDB-lite"/>
    </source>
</evidence>
<comment type="caution">
    <text evidence="2">The sequence shown here is derived from an EMBL/GenBank/DDBJ whole genome shotgun (WGS) entry which is preliminary data.</text>
</comment>
<feature type="compositionally biased region" description="Basic and acidic residues" evidence="1">
    <location>
        <begin position="49"/>
        <end position="76"/>
    </location>
</feature>
<protein>
    <submittedName>
        <fullName evidence="2">Uncharacterized protein</fullName>
    </submittedName>
</protein>
<organism evidence="2 3">
    <name type="scientific">Pleurodeles waltl</name>
    <name type="common">Iberian ribbed newt</name>
    <dbReference type="NCBI Taxonomy" id="8319"/>
    <lineage>
        <taxon>Eukaryota</taxon>
        <taxon>Metazoa</taxon>
        <taxon>Chordata</taxon>
        <taxon>Craniata</taxon>
        <taxon>Vertebrata</taxon>
        <taxon>Euteleostomi</taxon>
        <taxon>Amphibia</taxon>
        <taxon>Batrachia</taxon>
        <taxon>Caudata</taxon>
        <taxon>Salamandroidea</taxon>
        <taxon>Salamandridae</taxon>
        <taxon>Pleurodelinae</taxon>
        <taxon>Pleurodeles</taxon>
    </lineage>
</organism>
<keyword evidence="3" id="KW-1185">Reference proteome</keyword>
<reference evidence="2" key="1">
    <citation type="journal article" date="2022" name="bioRxiv">
        <title>Sequencing and chromosome-scale assembly of the giantPleurodeles waltlgenome.</title>
        <authorList>
            <person name="Brown T."/>
            <person name="Elewa A."/>
            <person name="Iarovenko S."/>
            <person name="Subramanian E."/>
            <person name="Araus A.J."/>
            <person name="Petzold A."/>
            <person name="Susuki M."/>
            <person name="Suzuki K.-i.T."/>
            <person name="Hayashi T."/>
            <person name="Toyoda A."/>
            <person name="Oliveira C."/>
            <person name="Osipova E."/>
            <person name="Leigh N.D."/>
            <person name="Simon A."/>
            <person name="Yun M.H."/>
        </authorList>
    </citation>
    <scope>NUCLEOTIDE SEQUENCE</scope>
    <source>
        <strain evidence="2">20211129_DDA</strain>
        <tissue evidence="2">Liver</tissue>
    </source>
</reference>
<accession>A0AAV7QKY5</accession>
<dbReference type="Proteomes" id="UP001066276">
    <property type="component" value="Chromosome 6"/>
</dbReference>
<evidence type="ECO:0000313" key="2">
    <source>
        <dbReference type="EMBL" id="KAJ1141207.1"/>
    </source>
</evidence>
<evidence type="ECO:0000313" key="3">
    <source>
        <dbReference type="Proteomes" id="UP001066276"/>
    </source>
</evidence>
<dbReference type="EMBL" id="JANPWB010000010">
    <property type="protein sequence ID" value="KAJ1141207.1"/>
    <property type="molecule type" value="Genomic_DNA"/>
</dbReference>
<dbReference type="AlphaFoldDB" id="A0AAV7QKY5"/>
<feature type="region of interest" description="Disordered" evidence="1">
    <location>
        <begin position="1"/>
        <end position="76"/>
    </location>
</feature>
<sequence length="76" mass="8069">MSEGAPWSAVVENGEQVRTAGLEAQGPRSPREAATDPPGNRRGPGTTKKCMEDGQKIRGPQDRRTAERGLPEKAAA</sequence>